<dbReference type="Pfam" id="PF03009">
    <property type="entry name" value="GDPD"/>
    <property type="match status" value="1"/>
</dbReference>
<dbReference type="InterPro" id="IPR017946">
    <property type="entry name" value="PLC-like_Pdiesterase_TIM-brl"/>
</dbReference>
<dbReference type="Proteomes" id="UP000321491">
    <property type="component" value="Unassembled WGS sequence"/>
</dbReference>
<proteinExistence type="predicted"/>
<dbReference type="RefSeq" id="WP_170226727.1">
    <property type="nucleotide sequence ID" value="NZ_BJXW01000035.1"/>
</dbReference>
<reference evidence="2 3" key="1">
    <citation type="submission" date="2019-07" db="EMBL/GenBank/DDBJ databases">
        <title>Whole genome shotgun sequence of Cerasibacillus quisquiliarum NBRC 102429.</title>
        <authorList>
            <person name="Hosoyama A."/>
            <person name="Uohara A."/>
            <person name="Ohji S."/>
            <person name="Ichikawa N."/>
        </authorList>
    </citation>
    <scope>NUCLEOTIDE SEQUENCE [LARGE SCALE GENOMIC DNA]</scope>
    <source>
        <strain evidence="2 3">NBRC 102429</strain>
    </source>
</reference>
<feature type="domain" description="GP-PDE" evidence="1">
    <location>
        <begin position="2"/>
        <end position="238"/>
    </location>
</feature>
<dbReference type="GO" id="GO:0008081">
    <property type="term" value="F:phosphoric diester hydrolase activity"/>
    <property type="evidence" value="ECO:0007669"/>
    <property type="project" value="InterPro"/>
</dbReference>
<sequence>MVLNFAHRGSLTEAPENTLSAIHKALEHQTKAIEIDVQLTKDKQIIVIHDHHFSRLNENIHGYVNDYTLEEIKSFDIGSSFSKAYAHETIATLDEVLDICPKDILLNIEIKNIPIIHDGIEERVIQCLKRHNRLENILISSFDHQALEKVQALDPRIPLGLLMFYRLLRPWEYIQSTRLTLRSVHPNMVYVDQMLVDEMHKIGLEVYPFTVNHIDEYRKLIDLGVNGVFSNNPAIFGL</sequence>
<dbReference type="InterPro" id="IPR030395">
    <property type="entry name" value="GP_PDE_dom"/>
</dbReference>
<dbReference type="AlphaFoldDB" id="A0A511V046"/>
<dbReference type="GO" id="GO:0006629">
    <property type="term" value="P:lipid metabolic process"/>
    <property type="evidence" value="ECO:0007669"/>
    <property type="project" value="InterPro"/>
</dbReference>
<dbReference type="EMBL" id="BJXW01000035">
    <property type="protein sequence ID" value="GEN32239.1"/>
    <property type="molecule type" value="Genomic_DNA"/>
</dbReference>
<dbReference type="PANTHER" id="PTHR46211">
    <property type="entry name" value="GLYCEROPHOSPHORYL DIESTER PHOSPHODIESTERASE"/>
    <property type="match status" value="1"/>
</dbReference>
<comment type="caution">
    <text evidence="2">The sequence shown here is derived from an EMBL/GenBank/DDBJ whole genome shotgun (WGS) entry which is preliminary data.</text>
</comment>
<dbReference type="Gene3D" id="3.20.20.190">
    <property type="entry name" value="Phosphatidylinositol (PI) phosphodiesterase"/>
    <property type="match status" value="1"/>
</dbReference>
<evidence type="ECO:0000313" key="3">
    <source>
        <dbReference type="Proteomes" id="UP000321491"/>
    </source>
</evidence>
<evidence type="ECO:0000259" key="1">
    <source>
        <dbReference type="PROSITE" id="PS51704"/>
    </source>
</evidence>
<organism evidence="2 3">
    <name type="scientific">Cerasibacillus quisquiliarum</name>
    <dbReference type="NCBI Taxonomy" id="227865"/>
    <lineage>
        <taxon>Bacteria</taxon>
        <taxon>Bacillati</taxon>
        <taxon>Bacillota</taxon>
        <taxon>Bacilli</taxon>
        <taxon>Bacillales</taxon>
        <taxon>Bacillaceae</taxon>
        <taxon>Cerasibacillus</taxon>
    </lineage>
</organism>
<keyword evidence="3" id="KW-1185">Reference proteome</keyword>
<gene>
    <name evidence="2" type="ORF">CQU01_24770</name>
</gene>
<evidence type="ECO:0000313" key="2">
    <source>
        <dbReference type="EMBL" id="GEN32239.1"/>
    </source>
</evidence>
<dbReference type="PANTHER" id="PTHR46211:SF1">
    <property type="entry name" value="GLYCEROPHOSPHODIESTER PHOSPHODIESTERASE, CYTOPLASMIC"/>
    <property type="match status" value="1"/>
</dbReference>
<accession>A0A511V046</accession>
<name>A0A511V046_9BACI</name>
<dbReference type="PROSITE" id="PS51704">
    <property type="entry name" value="GP_PDE"/>
    <property type="match status" value="1"/>
</dbReference>
<dbReference type="SUPFAM" id="SSF51695">
    <property type="entry name" value="PLC-like phosphodiesterases"/>
    <property type="match status" value="1"/>
</dbReference>
<protein>
    <submittedName>
        <fullName evidence="2">Glycerophosphoryl diester phosphodiesterase</fullName>
    </submittedName>
</protein>